<dbReference type="OrthoDB" id="6435379at2759"/>
<sequence>MFGEDHAQKIKTIPLSNSAVSRRIKDMSIEATVNERIKKSPFLSIQMDKSTDVSDLSILLVIASYLNVNELEEKLLLCYPLTKGCTGEGIFNVIQGYSCENEIDWAKCCGVCTDGGIVAPHAAWSNCCIHRQSFAAKPLSDSWKEVLN</sequence>
<dbReference type="Proteomes" id="UP000499080">
    <property type="component" value="Unassembled WGS sequence"/>
</dbReference>
<accession>A0A4Y2NHS6</accession>
<name>A0A4Y2NHS6_ARAVE</name>
<evidence type="ECO:0000313" key="2">
    <source>
        <dbReference type="Proteomes" id="UP000499080"/>
    </source>
</evidence>
<dbReference type="AlphaFoldDB" id="A0A4Y2NHS6"/>
<protein>
    <submittedName>
        <fullName evidence="1">Zinc finger BED domain-containing protein 5</fullName>
    </submittedName>
</protein>
<dbReference type="PANTHER" id="PTHR45913:SF19">
    <property type="entry name" value="LOW QUALITY PROTEIN: ZINC FINGER BED DOMAIN-CONTAINING PROTEIN 5-LIKE"/>
    <property type="match status" value="1"/>
</dbReference>
<keyword evidence="2" id="KW-1185">Reference proteome</keyword>
<dbReference type="PANTHER" id="PTHR45913">
    <property type="entry name" value="EPM2A-INTERACTING PROTEIN 1"/>
    <property type="match status" value="1"/>
</dbReference>
<gene>
    <name evidence="1" type="primary">ZBED5_66</name>
    <name evidence="1" type="ORF">AVEN_122717_1</name>
</gene>
<comment type="caution">
    <text evidence="1">The sequence shown here is derived from an EMBL/GenBank/DDBJ whole genome shotgun (WGS) entry which is preliminary data.</text>
</comment>
<reference evidence="1 2" key="1">
    <citation type="journal article" date="2019" name="Sci. Rep.">
        <title>Orb-weaving spider Araneus ventricosus genome elucidates the spidroin gene catalogue.</title>
        <authorList>
            <person name="Kono N."/>
            <person name="Nakamura H."/>
            <person name="Ohtoshi R."/>
            <person name="Moran D.A.P."/>
            <person name="Shinohara A."/>
            <person name="Yoshida Y."/>
            <person name="Fujiwara M."/>
            <person name="Mori M."/>
            <person name="Tomita M."/>
            <person name="Arakawa K."/>
        </authorList>
    </citation>
    <scope>NUCLEOTIDE SEQUENCE [LARGE SCALE GENOMIC DNA]</scope>
</reference>
<proteinExistence type="predicted"/>
<organism evidence="1 2">
    <name type="scientific">Araneus ventricosus</name>
    <name type="common">Orbweaver spider</name>
    <name type="synonym">Epeira ventricosa</name>
    <dbReference type="NCBI Taxonomy" id="182803"/>
    <lineage>
        <taxon>Eukaryota</taxon>
        <taxon>Metazoa</taxon>
        <taxon>Ecdysozoa</taxon>
        <taxon>Arthropoda</taxon>
        <taxon>Chelicerata</taxon>
        <taxon>Arachnida</taxon>
        <taxon>Araneae</taxon>
        <taxon>Araneomorphae</taxon>
        <taxon>Entelegynae</taxon>
        <taxon>Araneoidea</taxon>
        <taxon>Araneidae</taxon>
        <taxon>Araneus</taxon>
    </lineage>
</organism>
<dbReference type="EMBL" id="BGPR01009185">
    <property type="protein sequence ID" value="GBN38453.1"/>
    <property type="molecule type" value="Genomic_DNA"/>
</dbReference>
<evidence type="ECO:0000313" key="1">
    <source>
        <dbReference type="EMBL" id="GBN38453.1"/>
    </source>
</evidence>